<keyword evidence="2" id="KW-1185">Reference proteome</keyword>
<evidence type="ECO:0000313" key="1">
    <source>
        <dbReference type="EMBL" id="KAI0044316.1"/>
    </source>
</evidence>
<comment type="caution">
    <text evidence="1">The sequence shown here is derived from an EMBL/GenBank/DDBJ whole genome shotgun (WGS) entry which is preliminary data.</text>
</comment>
<dbReference type="Proteomes" id="UP000814033">
    <property type="component" value="Unassembled WGS sequence"/>
</dbReference>
<organism evidence="1 2">
    <name type="scientific">Auriscalpium vulgare</name>
    <dbReference type="NCBI Taxonomy" id="40419"/>
    <lineage>
        <taxon>Eukaryota</taxon>
        <taxon>Fungi</taxon>
        <taxon>Dikarya</taxon>
        <taxon>Basidiomycota</taxon>
        <taxon>Agaricomycotina</taxon>
        <taxon>Agaricomycetes</taxon>
        <taxon>Russulales</taxon>
        <taxon>Auriscalpiaceae</taxon>
        <taxon>Auriscalpium</taxon>
    </lineage>
</organism>
<accession>A0ACB8RKR1</accession>
<reference evidence="1" key="2">
    <citation type="journal article" date="2022" name="New Phytol.">
        <title>Evolutionary transition to the ectomycorrhizal habit in the genomes of a hyperdiverse lineage of mushroom-forming fungi.</title>
        <authorList>
            <person name="Looney B."/>
            <person name="Miyauchi S."/>
            <person name="Morin E."/>
            <person name="Drula E."/>
            <person name="Courty P.E."/>
            <person name="Kohler A."/>
            <person name="Kuo A."/>
            <person name="LaButti K."/>
            <person name="Pangilinan J."/>
            <person name="Lipzen A."/>
            <person name="Riley R."/>
            <person name="Andreopoulos W."/>
            <person name="He G."/>
            <person name="Johnson J."/>
            <person name="Nolan M."/>
            <person name="Tritt A."/>
            <person name="Barry K.W."/>
            <person name="Grigoriev I.V."/>
            <person name="Nagy L.G."/>
            <person name="Hibbett D."/>
            <person name="Henrissat B."/>
            <person name="Matheny P.B."/>
            <person name="Labbe J."/>
            <person name="Martin F.M."/>
        </authorList>
    </citation>
    <scope>NUCLEOTIDE SEQUENCE</scope>
    <source>
        <strain evidence="1">FP105234-sp</strain>
    </source>
</reference>
<sequence>MLTSLPVEALGNIAACITSPIDIVAFALTSKTLAAIASPRHTRLRKIVCSRFALCVWQLLATSPSLARNVRFLTICDRSHRGQVLPTSCMRCAPGCGHGHISLPEDYAGVQAMKQAERVMIAALKNMSNLVLFDWQAAIPNKIVAHNEPDKQDVWSSLAAITSLDGIVVSESDRCPMWDSQLFSLSNLTVFDYTTSISLGPSTPPDCSRLVAMLRDRCPGLEELYLRFTARFFAENGFSAPDLGESLFTARWPNLTAVGLKCVVSTPAAVVSFLAAHPGLRRVHMDKWFGCRRPLSDDFEDFDWDSPIALRLALPRGVLPDLETLHCIPRHAIDIVRTILSSPATGGAGALTISVDVARQAGMDDAALDEFVSVMKDLPPNITVANRADVESAVGEWKWWRILEARRKAHNFDTSPA</sequence>
<name>A0ACB8RKR1_9AGAM</name>
<reference evidence="1" key="1">
    <citation type="submission" date="2021-02" db="EMBL/GenBank/DDBJ databases">
        <authorList>
            <consortium name="DOE Joint Genome Institute"/>
            <person name="Ahrendt S."/>
            <person name="Looney B.P."/>
            <person name="Miyauchi S."/>
            <person name="Morin E."/>
            <person name="Drula E."/>
            <person name="Courty P.E."/>
            <person name="Chicoki N."/>
            <person name="Fauchery L."/>
            <person name="Kohler A."/>
            <person name="Kuo A."/>
            <person name="Labutti K."/>
            <person name="Pangilinan J."/>
            <person name="Lipzen A."/>
            <person name="Riley R."/>
            <person name="Andreopoulos W."/>
            <person name="He G."/>
            <person name="Johnson J."/>
            <person name="Barry K.W."/>
            <person name="Grigoriev I.V."/>
            <person name="Nagy L."/>
            <person name="Hibbett D."/>
            <person name="Henrissat B."/>
            <person name="Matheny P.B."/>
            <person name="Labbe J."/>
            <person name="Martin F."/>
        </authorList>
    </citation>
    <scope>NUCLEOTIDE SEQUENCE</scope>
    <source>
        <strain evidence="1">FP105234-sp</strain>
    </source>
</reference>
<gene>
    <name evidence="1" type="ORF">FA95DRAFT_285875</name>
</gene>
<protein>
    <submittedName>
        <fullName evidence="1">Uncharacterized protein</fullName>
    </submittedName>
</protein>
<proteinExistence type="predicted"/>
<dbReference type="EMBL" id="MU275987">
    <property type="protein sequence ID" value="KAI0044316.1"/>
    <property type="molecule type" value="Genomic_DNA"/>
</dbReference>
<evidence type="ECO:0000313" key="2">
    <source>
        <dbReference type="Proteomes" id="UP000814033"/>
    </source>
</evidence>